<gene>
    <name evidence="2" type="ORF">SAMN04488561_0178</name>
</gene>
<keyword evidence="3" id="KW-1185">Reference proteome</keyword>
<evidence type="ECO:0000313" key="3">
    <source>
        <dbReference type="Proteomes" id="UP000181980"/>
    </source>
</evidence>
<sequence length="169" mass="17184">MGRTGPAGLDAARRRPPAVVTSHKLRLYRAGAGPAHTDVLAELTHEVNTLVRTPDGVDGHAHDPLALSAVPHGDAADVVIYGRRRAPSPSSTPTTPRSWHCARRPSGAASGPGCSTPAGRCPSPSTRSSSTRPASARTGAALTAITGRPLTGDLLAELTAAAAPFRPAG</sequence>
<organism evidence="2 3">
    <name type="scientific">Jiangella alba</name>
    <dbReference type="NCBI Taxonomy" id="561176"/>
    <lineage>
        <taxon>Bacteria</taxon>
        <taxon>Bacillati</taxon>
        <taxon>Actinomycetota</taxon>
        <taxon>Actinomycetes</taxon>
        <taxon>Jiangellales</taxon>
        <taxon>Jiangellaceae</taxon>
        <taxon>Jiangella</taxon>
    </lineage>
</organism>
<dbReference type="RefSeq" id="WP_069111199.1">
    <property type="nucleotide sequence ID" value="NZ_FNUC01000001.1"/>
</dbReference>
<protein>
    <submittedName>
        <fullName evidence="2">Uncharacterized protein</fullName>
    </submittedName>
</protein>
<dbReference type="STRING" id="561176.SAMN04488561_0178"/>
<reference evidence="3" key="1">
    <citation type="submission" date="2016-10" db="EMBL/GenBank/DDBJ databases">
        <authorList>
            <person name="Varghese N."/>
            <person name="Submissions S."/>
        </authorList>
    </citation>
    <scope>NUCLEOTIDE SEQUENCE [LARGE SCALE GENOMIC DNA]</scope>
    <source>
        <strain evidence="3">DSM 45237</strain>
    </source>
</reference>
<feature type="compositionally biased region" description="Low complexity" evidence="1">
    <location>
        <begin position="87"/>
        <end position="98"/>
    </location>
</feature>
<proteinExistence type="predicted"/>
<evidence type="ECO:0000313" key="2">
    <source>
        <dbReference type="EMBL" id="SED65088.1"/>
    </source>
</evidence>
<feature type="compositionally biased region" description="Low complexity" evidence="1">
    <location>
        <begin position="122"/>
        <end position="138"/>
    </location>
</feature>
<dbReference type="AlphaFoldDB" id="A0A1H5CF37"/>
<dbReference type="Proteomes" id="UP000181980">
    <property type="component" value="Unassembled WGS sequence"/>
</dbReference>
<accession>A0A1H5CF37</accession>
<dbReference type="EMBL" id="FNUC01000001">
    <property type="protein sequence ID" value="SED65088.1"/>
    <property type="molecule type" value="Genomic_DNA"/>
</dbReference>
<feature type="region of interest" description="Disordered" evidence="1">
    <location>
        <begin position="82"/>
        <end position="139"/>
    </location>
</feature>
<evidence type="ECO:0000256" key="1">
    <source>
        <dbReference type="SAM" id="MobiDB-lite"/>
    </source>
</evidence>
<name>A0A1H5CF37_9ACTN</name>